<organism evidence="1 2">
    <name type="scientific">Tremella mesenterica</name>
    <name type="common">Jelly fungus</name>
    <dbReference type="NCBI Taxonomy" id="5217"/>
    <lineage>
        <taxon>Eukaryota</taxon>
        <taxon>Fungi</taxon>
        <taxon>Dikarya</taxon>
        <taxon>Basidiomycota</taxon>
        <taxon>Agaricomycotina</taxon>
        <taxon>Tremellomycetes</taxon>
        <taxon>Tremellales</taxon>
        <taxon>Tremellaceae</taxon>
        <taxon>Tremella</taxon>
    </lineage>
</organism>
<reference evidence="1 2" key="1">
    <citation type="submission" date="2016-06" db="EMBL/GenBank/DDBJ databases">
        <title>Evolution of pathogenesis and genome organization in the Tremellales.</title>
        <authorList>
            <person name="Cuomo C."/>
            <person name="Litvintseva A."/>
            <person name="Heitman J."/>
            <person name="Chen Y."/>
            <person name="Sun S."/>
            <person name="Springer D."/>
            <person name="Dromer F."/>
            <person name="Young S."/>
            <person name="Zeng Q."/>
            <person name="Chapman S."/>
            <person name="Gujja S."/>
            <person name="Saif S."/>
            <person name="Birren B."/>
        </authorList>
    </citation>
    <scope>NUCLEOTIDE SEQUENCE [LARGE SCALE GENOMIC DNA]</scope>
    <source>
        <strain evidence="1 2">ATCC 28783</strain>
    </source>
</reference>
<dbReference type="AlphaFoldDB" id="A0A4Q1BW08"/>
<evidence type="ECO:0000313" key="2">
    <source>
        <dbReference type="Proteomes" id="UP000289152"/>
    </source>
</evidence>
<comment type="caution">
    <text evidence="1">The sequence shown here is derived from an EMBL/GenBank/DDBJ whole genome shotgun (WGS) entry which is preliminary data.</text>
</comment>
<dbReference type="OrthoDB" id="2596100at2759"/>
<dbReference type="VEuPathDB" id="FungiDB:TREMEDRAFT_63177"/>
<dbReference type="InParanoid" id="A0A4Q1BW08"/>
<name>A0A4Q1BW08_TREME</name>
<dbReference type="Proteomes" id="UP000289152">
    <property type="component" value="Unassembled WGS sequence"/>
</dbReference>
<proteinExistence type="predicted"/>
<accession>A0A4Q1BW08</accession>
<evidence type="ECO:0000313" key="1">
    <source>
        <dbReference type="EMBL" id="RXK42236.1"/>
    </source>
</evidence>
<gene>
    <name evidence="1" type="ORF">M231_00595</name>
</gene>
<sequence length="301" mass="33383">MAIVVHSPTTPSGLMETLALSPIKSAVPTITLFPPTPDRPPSPIKIDLPPPKSVPHRPLASNEARQLTLLLTQHLWPIRTSSKGMMRESIALAEKLHEAGVRWDKHRRVMGMHLRGIWEEGQRLGNARMPGGMSPMDLYVQGSFLSIAEPPHPLDPMPIPIEVHPGQFAALPKLTLQAGIGLTGQFHNSSETESRNIEIIPQTPLTAATVMTTLMPSPVPKKERRRWKDKKKEGLKIKVDSHRKPRVGAVAIQQPFTAASVSGFGQLKRFAKLKLRMKLRKTVYGLPKSARRVSFGGWEVR</sequence>
<protein>
    <submittedName>
        <fullName evidence="1">Uncharacterized protein</fullName>
    </submittedName>
</protein>
<dbReference type="EMBL" id="SDIL01000003">
    <property type="protein sequence ID" value="RXK42236.1"/>
    <property type="molecule type" value="Genomic_DNA"/>
</dbReference>
<keyword evidence="2" id="KW-1185">Reference proteome</keyword>